<keyword evidence="2" id="KW-1185">Reference proteome</keyword>
<evidence type="ECO:0000313" key="1">
    <source>
        <dbReference type="EMBL" id="MEJ8632231.1"/>
    </source>
</evidence>
<comment type="caution">
    <text evidence="1">The sequence shown here is derived from an EMBL/GenBank/DDBJ whole genome shotgun (WGS) entry which is preliminary data.</text>
</comment>
<dbReference type="EMBL" id="JBBKAJ010000011">
    <property type="protein sequence ID" value="MEJ8632231.1"/>
    <property type="molecule type" value="Genomic_DNA"/>
</dbReference>
<reference evidence="1" key="1">
    <citation type="submission" date="2024-03" db="EMBL/GenBank/DDBJ databases">
        <title>Novel Streptomyces species of biotechnological and ecological value are a feature of Machair soil.</title>
        <authorList>
            <person name="Prole J.R."/>
            <person name="Goodfellow M."/>
            <person name="Allenby N."/>
            <person name="Ward A.C."/>
        </authorList>
    </citation>
    <scope>NUCLEOTIDE SEQUENCE</scope>
    <source>
        <strain evidence="1">MS2.AVA.5</strain>
    </source>
</reference>
<protein>
    <submittedName>
        <fullName evidence="1">Uncharacterized protein</fullName>
    </submittedName>
</protein>
<dbReference type="Proteomes" id="UP001377168">
    <property type="component" value="Unassembled WGS sequence"/>
</dbReference>
<accession>A0ACC6PLH6</accession>
<gene>
    <name evidence="1" type="ORF">WKI67_01950</name>
</gene>
<sequence>MSRDFQDHLRTLATRALSSISADEAEDIYVISFFIDNERDDPRQPTLTIGYNSEAQFRRSVANAADKAEARWNYAFWLQNELTVISDFARDPDGAAARHRWISELGLWYDDEPTRPEDSMPTVGPIAALIEANFNQACVQLAHDLHSDGVIESTIGKPVPVTLHELEYYEGIARRTETANPPGVTDDFTAWVRNG</sequence>
<organism evidence="1 2">
    <name type="scientific">Streptomyces achmelvichensis</name>
    <dbReference type="NCBI Taxonomy" id="3134111"/>
    <lineage>
        <taxon>Bacteria</taxon>
        <taxon>Bacillati</taxon>
        <taxon>Actinomycetota</taxon>
        <taxon>Actinomycetes</taxon>
        <taxon>Kitasatosporales</taxon>
        <taxon>Streptomycetaceae</taxon>
        <taxon>Streptomyces</taxon>
    </lineage>
</organism>
<name>A0ACC6PLH6_9ACTN</name>
<evidence type="ECO:0000313" key="2">
    <source>
        <dbReference type="Proteomes" id="UP001377168"/>
    </source>
</evidence>
<proteinExistence type="predicted"/>